<comment type="caution">
    <text evidence="2">The sequence shown here is derived from an EMBL/GenBank/DDBJ whole genome shotgun (WGS) entry which is preliminary data.</text>
</comment>
<accession>A0A1L8WCW3</accession>
<dbReference type="STRING" id="150033.RV14_GL001118"/>
<keyword evidence="3" id="KW-1185">Reference proteome</keyword>
<dbReference type="EMBL" id="JXLB01000022">
    <property type="protein sequence ID" value="OJG78857.1"/>
    <property type="molecule type" value="Genomic_DNA"/>
</dbReference>
<dbReference type="AlphaFoldDB" id="A0A1L8WCW3"/>
<protein>
    <recommendedName>
        <fullName evidence="1">M protein trans-acting positive regulator (MGA) HTH domain-containing protein</fullName>
    </recommendedName>
</protein>
<evidence type="ECO:0000313" key="2">
    <source>
        <dbReference type="EMBL" id="OJG78857.1"/>
    </source>
</evidence>
<organism evidence="2 3">
    <name type="scientific">Enterococcus ratti</name>
    <dbReference type="NCBI Taxonomy" id="150033"/>
    <lineage>
        <taxon>Bacteria</taxon>
        <taxon>Bacillati</taxon>
        <taxon>Bacillota</taxon>
        <taxon>Bacilli</taxon>
        <taxon>Lactobacillales</taxon>
        <taxon>Enterococcaceae</taxon>
        <taxon>Enterococcus</taxon>
    </lineage>
</organism>
<feature type="domain" description="M protein trans-acting positive regulator (MGA) HTH" evidence="1">
    <location>
        <begin position="24"/>
        <end position="68"/>
    </location>
</feature>
<reference evidence="2 3" key="1">
    <citation type="submission" date="2014-12" db="EMBL/GenBank/DDBJ databases">
        <title>Draft genome sequences of 29 type strains of Enterococci.</title>
        <authorList>
            <person name="Zhong Z."/>
            <person name="Sun Z."/>
            <person name="Liu W."/>
            <person name="Zhang W."/>
            <person name="Zhang H."/>
        </authorList>
    </citation>
    <scope>NUCLEOTIDE SEQUENCE [LARGE SCALE GENOMIC DNA]</scope>
    <source>
        <strain evidence="2 3">DSM 15687</strain>
    </source>
</reference>
<name>A0A1L8WCW3_9ENTE</name>
<dbReference type="InterPro" id="IPR013199">
    <property type="entry name" value="HTH_Mga_DNA-bd_dom"/>
</dbReference>
<proteinExistence type="predicted"/>
<gene>
    <name evidence="2" type="ORF">RV14_GL001118</name>
</gene>
<evidence type="ECO:0000259" key="1">
    <source>
        <dbReference type="Pfam" id="PF08280"/>
    </source>
</evidence>
<evidence type="ECO:0000313" key="3">
    <source>
        <dbReference type="Proteomes" id="UP000182152"/>
    </source>
</evidence>
<sequence length="106" mass="12516">MVLFTHYTNKLEEFMLRKLLSSTSQKKLQLIEYLLNDSKTSFHELATKLSSSISAIKNYLIEIDSEFPFLEVQSDNFSLVSLQLRPFATLMDVYSHFWLILLHFNY</sequence>
<dbReference type="Proteomes" id="UP000182152">
    <property type="component" value="Unassembled WGS sequence"/>
</dbReference>
<dbReference type="Pfam" id="PF08280">
    <property type="entry name" value="HTH_Mga"/>
    <property type="match status" value="1"/>
</dbReference>